<reference evidence="2" key="1">
    <citation type="submission" date="2023-06" db="EMBL/GenBank/DDBJ databases">
        <title>Genome-scale phylogeny and comparative genomics of the fungal order Sordariales.</title>
        <authorList>
            <consortium name="Lawrence Berkeley National Laboratory"/>
            <person name="Hensen N."/>
            <person name="Bonometti L."/>
            <person name="Westerberg I."/>
            <person name="Brannstrom I.O."/>
            <person name="Guillou S."/>
            <person name="Cros-Aarteil S."/>
            <person name="Calhoun S."/>
            <person name="Haridas S."/>
            <person name="Kuo A."/>
            <person name="Mondo S."/>
            <person name="Pangilinan J."/>
            <person name="Riley R."/>
            <person name="Labutti K."/>
            <person name="Andreopoulos B."/>
            <person name="Lipzen A."/>
            <person name="Chen C."/>
            <person name="Yanf M."/>
            <person name="Daum C."/>
            <person name="Ng V."/>
            <person name="Clum A."/>
            <person name="Steindorff A."/>
            <person name="Ohm R."/>
            <person name="Martin F."/>
            <person name="Silar P."/>
            <person name="Natvig D."/>
            <person name="Lalanne C."/>
            <person name="Gautier V."/>
            <person name="Ament-Velasquez S.L."/>
            <person name="Kruys A."/>
            <person name="Hutchinson M.I."/>
            <person name="Powell A.J."/>
            <person name="Barry K."/>
            <person name="Miller A.N."/>
            <person name="Grigoriev I.V."/>
            <person name="Debuchy R."/>
            <person name="Gladieux P."/>
            <person name="Thoren M.H."/>
            <person name="Johannesson H."/>
        </authorList>
    </citation>
    <scope>NUCLEOTIDE SEQUENCE</scope>
    <source>
        <strain evidence="2">CBS 606.72</strain>
    </source>
</reference>
<dbReference type="Proteomes" id="UP001175000">
    <property type="component" value="Unassembled WGS sequence"/>
</dbReference>
<evidence type="ECO:0000313" key="2">
    <source>
        <dbReference type="EMBL" id="KAK0613915.1"/>
    </source>
</evidence>
<gene>
    <name evidence="2" type="ORF">B0T14DRAFT_527302</name>
</gene>
<organism evidence="2 3">
    <name type="scientific">Immersiella caudata</name>
    <dbReference type="NCBI Taxonomy" id="314043"/>
    <lineage>
        <taxon>Eukaryota</taxon>
        <taxon>Fungi</taxon>
        <taxon>Dikarya</taxon>
        <taxon>Ascomycota</taxon>
        <taxon>Pezizomycotina</taxon>
        <taxon>Sordariomycetes</taxon>
        <taxon>Sordariomycetidae</taxon>
        <taxon>Sordariales</taxon>
        <taxon>Lasiosphaeriaceae</taxon>
        <taxon>Immersiella</taxon>
    </lineage>
</organism>
<proteinExistence type="predicted"/>
<feature type="region of interest" description="Disordered" evidence="1">
    <location>
        <begin position="192"/>
        <end position="212"/>
    </location>
</feature>
<feature type="region of interest" description="Disordered" evidence="1">
    <location>
        <begin position="855"/>
        <end position="892"/>
    </location>
</feature>
<evidence type="ECO:0000313" key="3">
    <source>
        <dbReference type="Proteomes" id="UP001175000"/>
    </source>
</evidence>
<accession>A0AA39WEG5</accession>
<protein>
    <submittedName>
        <fullName evidence="2">Uncharacterized protein</fullName>
    </submittedName>
</protein>
<keyword evidence="3" id="KW-1185">Reference proteome</keyword>
<dbReference type="EMBL" id="JAULSU010000006">
    <property type="protein sequence ID" value="KAK0613915.1"/>
    <property type="molecule type" value="Genomic_DNA"/>
</dbReference>
<comment type="caution">
    <text evidence="2">The sequence shown here is derived from an EMBL/GenBank/DDBJ whole genome shotgun (WGS) entry which is preliminary data.</text>
</comment>
<sequence length="1698" mass="189204">MADSTLHRQLRAAAPTEVSEILAKALQTTDAATLASQLLAATETGALPPAVFQQYITHTRDPQALAAGLRQTHSASIRRVAISQLDAALRAGPHFRATWAALGGAAGIAALLRELSVHDVEALCSAIGAAGGKKDPAATAEKESAVTDLYGLVYKSSPDEELADGRDERPLRESYRRLFGACTAEFRAQWHRKPADTAAPSPSHTPGARSVAYPDYLLPGQEEKFRGPRRRSDKLHGVEWLLSQEKLRKAQRDAAEIIDVCHAKDLKIDAPELYSQVLLRLVAKMQRKRPPPGSRDKTWDMILACFKRWPELAHELNFDEDGLLRHAIHWWNNLPTEERHVKAGAVLRALLDLVPASVFPTVVDYPGILRAKLPYRWELFVWLLRNPKKYGIDIDAPREEARVKLKALKSTVCIPSELFVLLPADKAADLLNLLSEARPDNTFLSARWDRMSILSQTAEPTSGSRGDFPIVHSVAVTRLDPKDPRRVGSEVLSKVEDLIKPRMVQASQSRDWNDRLFWTRSALFLSIASGSVELYSKTLRWARRFDKDPQTVSRLYQGDVVTTREGLNMLGAVPSSNRLSVVPLNTVKTNIVAANKVVVQLLETAAAALQEPGYSVHSWYTIGRLAFTVVRERIQLVNAFQTYHGLSDIEVYDLVWRPTIDMLIDAEKIVLVEDHAGMNLAGRSGLLDSAHVTELRDHTWRFIDDLAKARDELWQQERVKRQPSVLTLHPLCPRGLPVQSLCQFQFGDATIKLPFVVSRAEAVVFADGKALQSPIPTDEETCAALSSFVDDYKACLETYVSAGDDEENRKERVARAWHHATTELTRGIVIDDEQAQAFWKRWAFASFLKWVPEPSASTKKTRPGPVFPEVDDPSEPFEWHPDPAAKASPSSEQALPCPVTVLELLLQGEDGSELWDTRPAPYRKTVTIKAVPGFWSPGRYDKPLSGETQDVYIAAAMLYINSQVGADTSLLKKPYPSAENPRFPAVYLADEFLEQCKPPSLFACFSVLQSYQERIPSALLLQLARSMLQKLKIGGKKNADNLRLTMDVVILLSRGERPQVACDVVQDILVDGQGDSSWHRHVFNSGFLALLPAGEVKRFLNAMADAMTNRLAQAKKAQTPAPGPLEEPPAAKSSQPFVKITTVKMLAQTLRGSHVIDEKTTCAILAKILSNSDHMDIKIAGIESLVDVFTNTKDAKLKHTIMDVLRRRVAPIAASLVERRPMTEEDWAKAEAEGTVPEIADVSPTERPLLNLLFHIGLDNNLKLTPEWNRKWVETVLFDVLEQSNENNRRWIALFEKANSLSRPAGEALPVVPVVARMYNDLLRDRPEFVSTEIFERIRQHVMANISPPPGIAVINAKIKNDAGLAASKGVQHWRNLFGNGNIGALYLGIDTCAALLNRPASVWDSFPADGVTVPLLQDFLLSVADVFIDAADLRALNHLEVALSTVPTWGFNRKHCRESQIANATPVLEGIVSRVDSLRTPEWQRDRHRHPRRLPDTFETRLRILSYPSTSFNNHSEPAPDAEITAFGNQVIALIDELARRGTPYHDDWNTLKAAICRSPVSKSDFLRIALVLGRGVADPDDPREPTLTEYMRAELARELIRKGEDPKDRAVLRRTRDLLVLQWKHSHNEVIRERARATIKGLKGSAKTRRDGNQFWAKYAEEWNAAILAACAAFGAKGARAKRDGWMGEDSSDDEL</sequence>
<evidence type="ECO:0000256" key="1">
    <source>
        <dbReference type="SAM" id="MobiDB-lite"/>
    </source>
</evidence>
<name>A0AA39WEG5_9PEZI</name>